<dbReference type="PROSITE" id="PS50005">
    <property type="entry name" value="TPR"/>
    <property type="match status" value="1"/>
</dbReference>
<dbReference type="EMBL" id="FUYZ01000007">
    <property type="protein sequence ID" value="SKB97635.1"/>
    <property type="molecule type" value="Genomic_DNA"/>
</dbReference>
<dbReference type="Pfam" id="PF13181">
    <property type="entry name" value="TPR_8"/>
    <property type="match status" value="2"/>
</dbReference>
<proteinExistence type="predicted"/>
<sequence>MNYSKKIVLTAAVGFFSQFAFAQSVQEGIIYVDSHKYAKARQNFNDLITKDPSANNYFYLGNTYLTQFEPNFDKAKEYFDQGLAKDPKSALNKVGLASIKIGKGDKSGENDLRQIVKDTKEKDAEVLYRAAEALTIYEKTTNPDLAIEFLNKAIERSQKAGVPANYYYALGDAYRLKSTNDPKLAGSALSAYENALPVAKSKASVYTRIATLWMAAQQWQKAKENLDKAVAVDPSYAPAYKALAGFNMKYQRNAEATQDLVKYSQYADEDPSTQLEIAKLYFINDDYANAKTTLDKIFDKVEDPIKYKLRAYVQYGSGDYTGAKENLDKFVSSVDKARVQAADQGLAGLIAAGLAKDEKDPAKKAELEAQVQSKIAIAKAAKDETMKWDEELAKIKGGFNAASADQGPTNPQIEGLKKKVAANPEDTTSMAYLAQAYQEAKNWNGAVLTWQKLTSLLPDWAPAYNSLAYAYQQSGNTDLANGSYQKYIDLITKNPAEVEANKESLSYAYFAIAYANKDGDKAKAKEYADKAVALNPTYQDAVNLVKYLSK</sequence>
<keyword evidence="2" id="KW-0732">Signal</keyword>
<feature type="repeat" description="TPR" evidence="1">
    <location>
        <begin position="203"/>
        <end position="236"/>
    </location>
</feature>
<dbReference type="Proteomes" id="UP000191112">
    <property type="component" value="Unassembled WGS sequence"/>
</dbReference>
<dbReference type="PANTHER" id="PTHR12558">
    <property type="entry name" value="CELL DIVISION CYCLE 16,23,27"/>
    <property type="match status" value="1"/>
</dbReference>
<dbReference type="OrthoDB" id="638548at2"/>
<feature type="signal peptide" evidence="2">
    <location>
        <begin position="1"/>
        <end position="22"/>
    </location>
</feature>
<dbReference type="RefSeq" id="WP_079667384.1">
    <property type="nucleotide sequence ID" value="NZ_FUYZ01000007.1"/>
</dbReference>
<evidence type="ECO:0000256" key="1">
    <source>
        <dbReference type="PROSITE-ProRule" id="PRU00339"/>
    </source>
</evidence>
<organism evidence="3 4">
    <name type="scientific">Soonwooa buanensis</name>
    <dbReference type="NCBI Taxonomy" id="619805"/>
    <lineage>
        <taxon>Bacteria</taxon>
        <taxon>Pseudomonadati</taxon>
        <taxon>Bacteroidota</taxon>
        <taxon>Flavobacteriia</taxon>
        <taxon>Flavobacteriales</taxon>
        <taxon>Weeksellaceae</taxon>
        <taxon>Chryseobacterium group</taxon>
        <taxon>Soonwooa</taxon>
    </lineage>
</organism>
<accession>A0A1T5FNC2</accession>
<keyword evidence="1" id="KW-0802">TPR repeat</keyword>
<name>A0A1T5FNC2_9FLAO</name>
<dbReference type="SUPFAM" id="SSF48452">
    <property type="entry name" value="TPR-like"/>
    <property type="match status" value="3"/>
</dbReference>
<dbReference type="AlphaFoldDB" id="A0A1T5FNC2"/>
<dbReference type="PANTHER" id="PTHR12558:SF13">
    <property type="entry name" value="CELL DIVISION CYCLE PROTEIN 27 HOMOLOG"/>
    <property type="match status" value="1"/>
</dbReference>
<dbReference type="Gene3D" id="1.25.40.10">
    <property type="entry name" value="Tetratricopeptide repeat domain"/>
    <property type="match status" value="3"/>
</dbReference>
<dbReference type="STRING" id="619805.SAMN05660477_02165"/>
<reference evidence="3 4" key="1">
    <citation type="submission" date="2017-02" db="EMBL/GenBank/DDBJ databases">
        <authorList>
            <person name="Peterson S.W."/>
        </authorList>
    </citation>
    <scope>NUCLEOTIDE SEQUENCE [LARGE SCALE GENOMIC DNA]</scope>
    <source>
        <strain evidence="3 4">DSM 22323</strain>
    </source>
</reference>
<evidence type="ECO:0000313" key="4">
    <source>
        <dbReference type="Proteomes" id="UP000191112"/>
    </source>
</evidence>
<dbReference type="InterPro" id="IPR019734">
    <property type="entry name" value="TPR_rpt"/>
</dbReference>
<evidence type="ECO:0000313" key="3">
    <source>
        <dbReference type="EMBL" id="SKB97635.1"/>
    </source>
</evidence>
<evidence type="ECO:0000256" key="2">
    <source>
        <dbReference type="SAM" id="SignalP"/>
    </source>
</evidence>
<protein>
    <submittedName>
        <fullName evidence="3">Flp pilus assembly protein TadD, contains TPR repeats</fullName>
    </submittedName>
</protein>
<gene>
    <name evidence="3" type="ORF">SAMN05660477_02165</name>
</gene>
<feature type="chain" id="PRO_5013092211" evidence="2">
    <location>
        <begin position="23"/>
        <end position="550"/>
    </location>
</feature>
<keyword evidence="4" id="KW-1185">Reference proteome</keyword>
<dbReference type="InterPro" id="IPR011990">
    <property type="entry name" value="TPR-like_helical_dom_sf"/>
</dbReference>
<dbReference type="SMART" id="SM00028">
    <property type="entry name" value="TPR"/>
    <property type="match status" value="7"/>
</dbReference>